<gene>
    <name evidence="1" type="ORF">Q6A51_13310</name>
</gene>
<evidence type="ECO:0000313" key="2">
    <source>
        <dbReference type="Proteomes" id="UP001223016"/>
    </source>
</evidence>
<protein>
    <submittedName>
        <fullName evidence="1">Uncharacterized protein</fullName>
    </submittedName>
</protein>
<comment type="caution">
    <text evidence="1">The sequence shown here is derived from an EMBL/GenBank/DDBJ whole genome shotgun (WGS) entry which is preliminary data.</text>
</comment>
<name>A0ABT9CSI1_9PSED</name>
<sequence>MPTPNGSSVPDEVKILCKIGPSTRTILPEIEQWADAVANNVRTSTTGTVTALIWPYRQGMTEYLSVDINGATGSWSLTITTGLPHDFGTSDLQAPDMTEALAMTLVLLSKIRAEVNFLV</sequence>
<keyword evidence="2" id="KW-1185">Reference proteome</keyword>
<dbReference type="Proteomes" id="UP001223016">
    <property type="component" value="Unassembled WGS sequence"/>
</dbReference>
<organism evidence="1 2">
    <name type="scientific">Pseudomonas serbiensis</name>
    <dbReference type="NCBI Taxonomy" id="3064350"/>
    <lineage>
        <taxon>Bacteria</taxon>
        <taxon>Pseudomonadati</taxon>
        <taxon>Pseudomonadota</taxon>
        <taxon>Gammaproteobacteria</taxon>
        <taxon>Pseudomonadales</taxon>
        <taxon>Pseudomonadaceae</taxon>
        <taxon>Pseudomonas</taxon>
    </lineage>
</organism>
<proteinExistence type="predicted"/>
<reference evidence="1 2" key="1">
    <citation type="submission" date="2023-07" db="EMBL/GenBank/DDBJ databases">
        <title>Identification of four novel Pseudomonas species associated with bacterial leaf spot of cucurbits.</title>
        <authorList>
            <person name="Fullem K.R."/>
        </authorList>
    </citation>
    <scope>NUCLEOTIDE SEQUENCE [LARGE SCALE GENOMIC DNA]</scope>
    <source>
        <strain evidence="1 2">KFB 138</strain>
    </source>
</reference>
<evidence type="ECO:0000313" key="1">
    <source>
        <dbReference type="EMBL" id="MDO7927768.1"/>
    </source>
</evidence>
<dbReference type="RefSeq" id="WP_304574996.1">
    <property type="nucleotide sequence ID" value="NZ_JAUQOO010000009.1"/>
</dbReference>
<dbReference type="EMBL" id="JAUQOO010000009">
    <property type="protein sequence ID" value="MDO7927768.1"/>
    <property type="molecule type" value="Genomic_DNA"/>
</dbReference>
<accession>A0ABT9CSI1</accession>